<evidence type="ECO:0000313" key="2">
    <source>
        <dbReference type="EMBL" id="CAJ1385513.1"/>
    </source>
</evidence>
<dbReference type="AlphaFoldDB" id="A0AA36ID40"/>
<sequence>MAHEAASPSIKQELCRLRAGLTDSQARHRDTALLLERLSGQNAALRAQLRDSEASEISERERGVEKLRRETPRRCPTPSTPSSGRSGTAVEANALRHRVWQLERSLEEEKRRSAWRSKIGENEMKPDIGGYGS</sequence>
<comment type="caution">
    <text evidence="2">The sequence shown here is derived from an EMBL/GenBank/DDBJ whole genome shotgun (WGS) entry which is preliminary data.</text>
</comment>
<protein>
    <submittedName>
        <fullName evidence="2">Uncharacterized protein</fullName>
    </submittedName>
</protein>
<gene>
    <name evidence="2" type="ORF">EVOR1521_LOCUS12106</name>
</gene>
<organism evidence="2 3">
    <name type="scientific">Effrenium voratum</name>
    <dbReference type="NCBI Taxonomy" id="2562239"/>
    <lineage>
        <taxon>Eukaryota</taxon>
        <taxon>Sar</taxon>
        <taxon>Alveolata</taxon>
        <taxon>Dinophyceae</taxon>
        <taxon>Suessiales</taxon>
        <taxon>Symbiodiniaceae</taxon>
        <taxon>Effrenium</taxon>
    </lineage>
</organism>
<feature type="region of interest" description="Disordered" evidence="1">
    <location>
        <begin position="47"/>
        <end position="91"/>
    </location>
</feature>
<accession>A0AA36ID40</accession>
<evidence type="ECO:0000256" key="1">
    <source>
        <dbReference type="SAM" id="MobiDB-lite"/>
    </source>
</evidence>
<evidence type="ECO:0000313" key="3">
    <source>
        <dbReference type="Proteomes" id="UP001178507"/>
    </source>
</evidence>
<feature type="compositionally biased region" description="Low complexity" evidence="1">
    <location>
        <begin position="74"/>
        <end position="88"/>
    </location>
</feature>
<name>A0AA36ID40_9DINO</name>
<feature type="region of interest" description="Disordered" evidence="1">
    <location>
        <begin position="105"/>
        <end position="133"/>
    </location>
</feature>
<feature type="compositionally biased region" description="Basic and acidic residues" evidence="1">
    <location>
        <begin position="48"/>
        <end position="73"/>
    </location>
</feature>
<dbReference type="EMBL" id="CAUJNA010001247">
    <property type="protein sequence ID" value="CAJ1385513.1"/>
    <property type="molecule type" value="Genomic_DNA"/>
</dbReference>
<feature type="compositionally biased region" description="Basic and acidic residues" evidence="1">
    <location>
        <begin position="105"/>
        <end position="126"/>
    </location>
</feature>
<reference evidence="2" key="1">
    <citation type="submission" date="2023-08" db="EMBL/GenBank/DDBJ databases">
        <authorList>
            <person name="Chen Y."/>
            <person name="Shah S."/>
            <person name="Dougan E. K."/>
            <person name="Thang M."/>
            <person name="Chan C."/>
        </authorList>
    </citation>
    <scope>NUCLEOTIDE SEQUENCE</scope>
</reference>
<keyword evidence="3" id="KW-1185">Reference proteome</keyword>
<dbReference type="Proteomes" id="UP001178507">
    <property type="component" value="Unassembled WGS sequence"/>
</dbReference>
<proteinExistence type="predicted"/>